<dbReference type="RefSeq" id="WP_177114107.1">
    <property type="nucleotide sequence ID" value="NZ_JACASD010000093.1"/>
</dbReference>
<comment type="caution">
    <text evidence="4">The sequence shown here is derived from an EMBL/GenBank/DDBJ whole genome shotgun (WGS) entry which is preliminary data.</text>
</comment>
<comment type="similarity">
    <text evidence="1">Belongs to the DSD1 family.</text>
</comment>
<dbReference type="PANTHER" id="PTHR28004">
    <property type="entry name" value="ZGC:162816-RELATED"/>
    <property type="match status" value="1"/>
</dbReference>
<evidence type="ECO:0000313" key="4">
    <source>
        <dbReference type="EMBL" id="NWE92056.1"/>
    </source>
</evidence>
<dbReference type="InterPro" id="IPR029066">
    <property type="entry name" value="PLP-binding_barrel"/>
</dbReference>
<organism evidence="4 5">
    <name type="scientific">Pseudomonas reactans</name>
    <dbReference type="NCBI Taxonomy" id="117680"/>
    <lineage>
        <taxon>Bacteria</taxon>
        <taxon>Pseudomonadati</taxon>
        <taxon>Pseudomonadota</taxon>
        <taxon>Gammaproteobacteria</taxon>
        <taxon>Pseudomonadales</taxon>
        <taxon>Pseudomonadaceae</taxon>
        <taxon>Pseudomonas</taxon>
    </lineage>
</organism>
<name>A0A7Y8G695_9PSED</name>
<keyword evidence="2" id="KW-0456">Lyase</keyword>
<dbReference type="InterPro" id="IPR001608">
    <property type="entry name" value="Ala_racemase_N"/>
</dbReference>
<dbReference type="CDD" id="cd06818">
    <property type="entry name" value="PLPDE_III_cryptic_DSD"/>
    <property type="match status" value="1"/>
</dbReference>
<reference evidence="4 5" key="1">
    <citation type="submission" date="2020-04" db="EMBL/GenBank/DDBJ databases">
        <title>Molecular characterization of pseudomonads from Agaricus bisporus reveal novel blotch 2 pathogens in Western Europe.</title>
        <authorList>
            <person name="Taparia T."/>
            <person name="Krijger M."/>
            <person name="Haynes E."/>
            <person name="Elpinstone J.G."/>
            <person name="Noble R."/>
            <person name="Van Der Wolf J."/>
        </authorList>
    </citation>
    <scope>NUCLEOTIDE SEQUENCE [LARGE SCALE GENOMIC DNA]</scope>
    <source>
        <strain evidence="4 5">P8021</strain>
    </source>
</reference>
<dbReference type="InterPro" id="IPR051466">
    <property type="entry name" value="D-amino_acid_metab_enzyme"/>
</dbReference>
<dbReference type="SUPFAM" id="SSF51419">
    <property type="entry name" value="PLP-binding barrel"/>
    <property type="match status" value="1"/>
</dbReference>
<accession>A0A7Y8G695</accession>
<dbReference type="GO" id="GO:0016829">
    <property type="term" value="F:lyase activity"/>
    <property type="evidence" value="ECO:0007669"/>
    <property type="project" value="UniProtKB-KW"/>
</dbReference>
<evidence type="ECO:0000256" key="2">
    <source>
        <dbReference type="ARBA" id="ARBA00023239"/>
    </source>
</evidence>
<dbReference type="AlphaFoldDB" id="A0A7Y8G695"/>
<dbReference type="Gene3D" id="2.40.37.20">
    <property type="entry name" value="D-serine dehydratase-like domain"/>
    <property type="match status" value="1"/>
</dbReference>
<dbReference type="Pfam" id="PF14031">
    <property type="entry name" value="D-ser_dehydrat"/>
    <property type="match status" value="1"/>
</dbReference>
<dbReference type="Gene3D" id="3.20.20.10">
    <property type="entry name" value="Alanine racemase"/>
    <property type="match status" value="1"/>
</dbReference>
<protein>
    <submittedName>
        <fullName evidence="4">Amino acid deaminase</fullName>
    </submittedName>
</protein>
<evidence type="ECO:0000256" key="1">
    <source>
        <dbReference type="ARBA" id="ARBA00005323"/>
    </source>
</evidence>
<dbReference type="SMART" id="SM01119">
    <property type="entry name" value="D-ser_dehydrat"/>
    <property type="match status" value="1"/>
</dbReference>
<dbReference type="EMBL" id="JACASD010000093">
    <property type="protein sequence ID" value="NWE92056.1"/>
    <property type="molecule type" value="Genomic_DNA"/>
</dbReference>
<dbReference type="InterPro" id="IPR042208">
    <property type="entry name" value="D-ser_dehydrat-like_sf"/>
</dbReference>
<dbReference type="PANTHER" id="PTHR28004:SF8">
    <property type="entry name" value="D-SERINE DEAMINASE"/>
    <property type="match status" value="1"/>
</dbReference>
<dbReference type="Pfam" id="PF01168">
    <property type="entry name" value="Ala_racemase_N"/>
    <property type="match status" value="1"/>
</dbReference>
<dbReference type="InterPro" id="IPR026956">
    <property type="entry name" value="D-ser_dehydrat-like_dom"/>
</dbReference>
<feature type="domain" description="D-serine dehydratase-like" evidence="3">
    <location>
        <begin position="326"/>
        <end position="424"/>
    </location>
</feature>
<gene>
    <name evidence="4" type="ORF">HX893_28440</name>
</gene>
<sequence length="437" mass="48357">MNLPAQQIAGLKDIARRVPLTLNRHMKGIPEQLVGCPRHAIADLHLSLLNEDVPFPVATLKASALAHNSQWMSQYLRTANVSLAPHGKTTMSPELFALQHQDGCWGLTLATFQQVRAARRHGVKRIILANQAVGRQEIRYYLEQLRDDPTVEIFCYVDSLDGVHRFLETAQAMRVGRPLEVLIELGYPDGRAGCRSLEDVVAIAEAIRQSHGLIQLRGVAGFEGLYQSRVGDDRLALVRAFLQRIAEAALRLDQLHLFADAEVLLTAGGSAYYDLVIEAFGAVTLSKPVRIVTRSGCYLTHDNGLYQALHAEWLERNSHSERLQPALEVWGQVLSLPEPALMIVSVGKRDFGTDAGLPVPHHWIRPGTGLLELPSGCVIAATSDQHAHVRVPQGHNFHVGDCIGFGVSHPCTTFDKWQAIYLVSDDYSVLDVFQTMF</sequence>
<dbReference type="Proteomes" id="UP000585226">
    <property type="component" value="Unassembled WGS sequence"/>
</dbReference>
<proteinExistence type="inferred from homology"/>
<evidence type="ECO:0000259" key="3">
    <source>
        <dbReference type="SMART" id="SM01119"/>
    </source>
</evidence>
<evidence type="ECO:0000313" key="5">
    <source>
        <dbReference type="Proteomes" id="UP000585226"/>
    </source>
</evidence>